<dbReference type="Proteomes" id="UP000792457">
    <property type="component" value="Unassembled WGS sequence"/>
</dbReference>
<evidence type="ECO:0000256" key="3">
    <source>
        <dbReference type="ARBA" id="ARBA00022833"/>
    </source>
</evidence>
<dbReference type="GO" id="GO:0005737">
    <property type="term" value="C:cytoplasm"/>
    <property type="evidence" value="ECO:0007669"/>
    <property type="project" value="TreeGrafter"/>
</dbReference>
<keyword evidence="3" id="KW-0862">Zinc</keyword>
<dbReference type="PROSITE" id="PS51039">
    <property type="entry name" value="ZF_AN1"/>
    <property type="match status" value="1"/>
</dbReference>
<organism evidence="6 7">
    <name type="scientific">Ladona fulva</name>
    <name type="common">Scarce chaser dragonfly</name>
    <name type="synonym">Libellula fulva</name>
    <dbReference type="NCBI Taxonomy" id="123851"/>
    <lineage>
        <taxon>Eukaryota</taxon>
        <taxon>Metazoa</taxon>
        <taxon>Ecdysozoa</taxon>
        <taxon>Arthropoda</taxon>
        <taxon>Hexapoda</taxon>
        <taxon>Insecta</taxon>
        <taxon>Pterygota</taxon>
        <taxon>Palaeoptera</taxon>
        <taxon>Odonata</taxon>
        <taxon>Epiprocta</taxon>
        <taxon>Anisoptera</taxon>
        <taxon>Libelluloidea</taxon>
        <taxon>Libellulidae</taxon>
        <taxon>Ladona</taxon>
    </lineage>
</organism>
<name>A0A8K0K1Y0_LADFU</name>
<dbReference type="SUPFAM" id="SSF118310">
    <property type="entry name" value="AN1-like Zinc finger"/>
    <property type="match status" value="2"/>
</dbReference>
<dbReference type="Gene3D" id="4.10.1110.10">
    <property type="entry name" value="AN1-like Zinc finger"/>
    <property type="match status" value="1"/>
</dbReference>
<evidence type="ECO:0000313" key="6">
    <source>
        <dbReference type="EMBL" id="KAG8226802.1"/>
    </source>
</evidence>
<dbReference type="GO" id="GO:0008270">
    <property type="term" value="F:zinc ion binding"/>
    <property type="evidence" value="ECO:0007669"/>
    <property type="project" value="UniProtKB-KW"/>
</dbReference>
<dbReference type="OrthoDB" id="25675at2759"/>
<dbReference type="PANTHER" id="PTHR14677">
    <property type="entry name" value="ARSENITE INDUCUBLE RNA ASSOCIATED PROTEIN AIP-1-RELATED"/>
    <property type="match status" value="1"/>
</dbReference>
<dbReference type="InterPro" id="IPR000058">
    <property type="entry name" value="Znf_AN1"/>
</dbReference>
<evidence type="ECO:0000256" key="4">
    <source>
        <dbReference type="PROSITE-ProRule" id="PRU00449"/>
    </source>
</evidence>
<evidence type="ECO:0000256" key="2">
    <source>
        <dbReference type="ARBA" id="ARBA00022771"/>
    </source>
</evidence>
<comment type="caution">
    <text evidence="6">The sequence shown here is derived from an EMBL/GenBank/DDBJ whole genome shotgun (WGS) entry which is preliminary data.</text>
</comment>
<dbReference type="AlphaFoldDB" id="A0A8K0K1Y0"/>
<reference evidence="6" key="2">
    <citation type="submission" date="2017-10" db="EMBL/GenBank/DDBJ databases">
        <title>Ladona fulva Genome sequencing and assembly.</title>
        <authorList>
            <person name="Murali S."/>
            <person name="Richards S."/>
            <person name="Bandaranaike D."/>
            <person name="Bellair M."/>
            <person name="Blankenburg K."/>
            <person name="Chao H."/>
            <person name="Dinh H."/>
            <person name="Doddapaneni H."/>
            <person name="Dugan-Rocha S."/>
            <person name="Elkadiri S."/>
            <person name="Gnanaolivu R."/>
            <person name="Hernandez B."/>
            <person name="Skinner E."/>
            <person name="Javaid M."/>
            <person name="Lee S."/>
            <person name="Li M."/>
            <person name="Ming W."/>
            <person name="Munidasa M."/>
            <person name="Muniz J."/>
            <person name="Nguyen L."/>
            <person name="Hughes D."/>
            <person name="Osuji N."/>
            <person name="Pu L.-L."/>
            <person name="Puazo M."/>
            <person name="Qu C."/>
            <person name="Quiroz J."/>
            <person name="Raj R."/>
            <person name="Weissenberger G."/>
            <person name="Xin Y."/>
            <person name="Zou X."/>
            <person name="Han Y."/>
            <person name="Worley K."/>
            <person name="Muzny D."/>
            <person name="Gibbs R."/>
        </authorList>
    </citation>
    <scope>NUCLEOTIDE SEQUENCE</scope>
    <source>
        <strain evidence="6">Sampled in the wild</strain>
    </source>
</reference>
<keyword evidence="1" id="KW-0479">Metal-binding</keyword>
<accession>A0A8K0K1Y0</accession>
<sequence length="260" mass="28828">MAELPNLGKHCSKDDCTRLDFLPLICSHCEKIFCKEHHSVTEHCCIQFQEKDVIVKRKNAASVTKCSVVGCEDAVGTVHHSCTFCGAPVCLKHRHNDPHTHNCNSAPKKVPLPSEIHKENFSKAFDAVEKEINSKLEAASHGKRKATADRIKLMRLKSRAVCPPGTSVPLESRAYFTASHKLDNSPNSIPVYLSKMWSLGRTVDLIEKLFKLSGKSNQKGSLLVERNTSNICSDMTKTIGSLLEDNVLLEGDTLVLQHDN</sequence>
<dbReference type="InterPro" id="IPR035896">
    <property type="entry name" value="AN1-like_Znf"/>
</dbReference>
<protein>
    <recommendedName>
        <fullName evidence="5">AN1-type domain-containing protein</fullName>
    </recommendedName>
</protein>
<proteinExistence type="predicted"/>
<evidence type="ECO:0000259" key="5">
    <source>
        <dbReference type="PROSITE" id="PS51039"/>
    </source>
</evidence>
<evidence type="ECO:0000256" key="1">
    <source>
        <dbReference type="ARBA" id="ARBA00022723"/>
    </source>
</evidence>
<keyword evidence="7" id="KW-1185">Reference proteome</keyword>
<reference evidence="6" key="1">
    <citation type="submission" date="2013-04" db="EMBL/GenBank/DDBJ databases">
        <authorList>
            <person name="Qu J."/>
            <person name="Murali S.C."/>
            <person name="Bandaranaike D."/>
            <person name="Bellair M."/>
            <person name="Blankenburg K."/>
            <person name="Chao H."/>
            <person name="Dinh H."/>
            <person name="Doddapaneni H."/>
            <person name="Downs B."/>
            <person name="Dugan-Rocha S."/>
            <person name="Elkadiri S."/>
            <person name="Gnanaolivu R.D."/>
            <person name="Hernandez B."/>
            <person name="Javaid M."/>
            <person name="Jayaseelan J.C."/>
            <person name="Lee S."/>
            <person name="Li M."/>
            <person name="Ming W."/>
            <person name="Munidasa M."/>
            <person name="Muniz J."/>
            <person name="Nguyen L."/>
            <person name="Ongeri F."/>
            <person name="Osuji N."/>
            <person name="Pu L.-L."/>
            <person name="Puazo M."/>
            <person name="Qu C."/>
            <person name="Quiroz J."/>
            <person name="Raj R."/>
            <person name="Weissenberger G."/>
            <person name="Xin Y."/>
            <person name="Zou X."/>
            <person name="Han Y."/>
            <person name="Richards S."/>
            <person name="Worley K."/>
            <person name="Muzny D."/>
            <person name="Gibbs R."/>
        </authorList>
    </citation>
    <scope>NUCLEOTIDE SEQUENCE</scope>
    <source>
        <strain evidence="6">Sampled in the wild</strain>
    </source>
</reference>
<dbReference type="Pfam" id="PF01428">
    <property type="entry name" value="zf-AN1"/>
    <property type="match status" value="1"/>
</dbReference>
<feature type="domain" description="AN1-type" evidence="5">
    <location>
        <begin position="5"/>
        <end position="53"/>
    </location>
</feature>
<dbReference type="SMART" id="SM00154">
    <property type="entry name" value="ZnF_AN1"/>
    <property type="match status" value="2"/>
</dbReference>
<keyword evidence="2 4" id="KW-0863">Zinc-finger</keyword>
<gene>
    <name evidence="6" type="ORF">J437_LFUL002848</name>
</gene>
<evidence type="ECO:0000313" key="7">
    <source>
        <dbReference type="Proteomes" id="UP000792457"/>
    </source>
</evidence>
<dbReference type="PANTHER" id="PTHR14677:SF20">
    <property type="entry name" value="ZINC FINGER AN1-TYPE CONTAINING 2A-RELATED"/>
    <property type="match status" value="1"/>
</dbReference>
<dbReference type="EMBL" id="KZ308297">
    <property type="protein sequence ID" value="KAG8226802.1"/>
    <property type="molecule type" value="Genomic_DNA"/>
</dbReference>